<keyword evidence="2" id="KW-0805">Transcription regulation</keyword>
<dbReference type="Pfam" id="PF01849">
    <property type="entry name" value="NAC"/>
    <property type="match status" value="1"/>
</dbReference>
<dbReference type="CDD" id="cd22055">
    <property type="entry name" value="NAC_BTF3"/>
    <property type="match status" value="1"/>
</dbReference>
<dbReference type="InterPro" id="IPR039370">
    <property type="entry name" value="BTF3"/>
</dbReference>
<dbReference type="STRING" id="796925.A0A137P6B6"/>
<evidence type="ECO:0000256" key="2">
    <source>
        <dbReference type="RuleBase" id="RU361272"/>
    </source>
</evidence>
<keyword evidence="5" id="KW-1185">Reference proteome</keyword>
<evidence type="ECO:0000259" key="3">
    <source>
        <dbReference type="PROSITE" id="PS51151"/>
    </source>
</evidence>
<dbReference type="Gene3D" id="2.20.70.30">
    <property type="entry name" value="Nascent polypeptide-associated complex domain"/>
    <property type="match status" value="1"/>
</dbReference>
<dbReference type="GO" id="GO:0005854">
    <property type="term" value="C:nascent polypeptide-associated complex"/>
    <property type="evidence" value="ECO:0007669"/>
    <property type="project" value="EnsemblFungi"/>
</dbReference>
<feature type="domain" description="NAC-A/B" evidence="3">
    <location>
        <begin position="33"/>
        <end position="98"/>
    </location>
</feature>
<evidence type="ECO:0000313" key="5">
    <source>
        <dbReference type="Proteomes" id="UP000070444"/>
    </source>
</evidence>
<dbReference type="SMART" id="SM01407">
    <property type="entry name" value="NAC"/>
    <property type="match status" value="1"/>
</dbReference>
<dbReference type="OrthoDB" id="8033832at2759"/>
<proteinExistence type="inferred from homology"/>
<gene>
    <name evidence="4" type="ORF">CONCODRAFT_49570</name>
</gene>
<dbReference type="InterPro" id="IPR002715">
    <property type="entry name" value="Nas_poly-pep-assoc_cplx_dom"/>
</dbReference>
<evidence type="ECO:0000313" key="4">
    <source>
        <dbReference type="EMBL" id="KXN70535.1"/>
    </source>
</evidence>
<accession>A0A137P6B6</accession>
<name>A0A137P6B6_CONC2</name>
<dbReference type="InterPro" id="IPR038187">
    <property type="entry name" value="NAC_A/B_dom_sf"/>
</dbReference>
<reference evidence="4 5" key="1">
    <citation type="journal article" date="2015" name="Genome Biol. Evol.">
        <title>Phylogenomic analyses indicate that early fungi evolved digesting cell walls of algal ancestors of land plants.</title>
        <authorList>
            <person name="Chang Y."/>
            <person name="Wang S."/>
            <person name="Sekimoto S."/>
            <person name="Aerts A.L."/>
            <person name="Choi C."/>
            <person name="Clum A."/>
            <person name="LaButti K.M."/>
            <person name="Lindquist E.A."/>
            <person name="Yee Ngan C."/>
            <person name="Ohm R.A."/>
            <person name="Salamov A.A."/>
            <person name="Grigoriev I.V."/>
            <person name="Spatafora J.W."/>
            <person name="Berbee M.L."/>
        </authorList>
    </citation>
    <scope>NUCLEOTIDE SEQUENCE [LARGE SCALE GENOMIC DNA]</scope>
    <source>
        <strain evidence="4 5">NRRL 28638</strain>
    </source>
</reference>
<dbReference type="PROSITE" id="PS51151">
    <property type="entry name" value="NAC_AB"/>
    <property type="match status" value="1"/>
</dbReference>
<sequence length="147" mass="15645">MDTDKLAKLQAQVRMGGKGTPRRKVFKKPKAASGIDKKLEGFLKSIDAVPLSGIQEVTLFQAGGKVLNIENPKVHGNPAQQAYAVHGEAVEKELTDLVPSILNQLGPDSLASLRRLAEAYQSSQGAAEGENDEIPELTEALDDAAIA</sequence>
<protein>
    <recommendedName>
        <fullName evidence="2">Nascent polypeptide-associated complex subunit beta</fullName>
    </recommendedName>
</protein>
<feature type="non-terminal residue" evidence="4">
    <location>
        <position position="147"/>
    </location>
</feature>
<keyword evidence="2" id="KW-0804">Transcription</keyword>
<organism evidence="4 5">
    <name type="scientific">Conidiobolus coronatus (strain ATCC 28846 / CBS 209.66 / NRRL 28638)</name>
    <name type="common">Delacroixia coronata</name>
    <dbReference type="NCBI Taxonomy" id="796925"/>
    <lineage>
        <taxon>Eukaryota</taxon>
        <taxon>Fungi</taxon>
        <taxon>Fungi incertae sedis</taxon>
        <taxon>Zoopagomycota</taxon>
        <taxon>Entomophthoromycotina</taxon>
        <taxon>Entomophthoromycetes</taxon>
        <taxon>Entomophthorales</taxon>
        <taxon>Ancylistaceae</taxon>
        <taxon>Conidiobolus</taxon>
    </lineage>
</organism>
<dbReference type="Proteomes" id="UP000070444">
    <property type="component" value="Unassembled WGS sequence"/>
</dbReference>
<comment type="subunit">
    <text evidence="2">Part of the nascent polypeptide-associated complex (NAC).</text>
</comment>
<comment type="similarity">
    <text evidence="1 2">Belongs to the NAC-beta family.</text>
</comment>
<dbReference type="EMBL" id="KQ964499">
    <property type="protein sequence ID" value="KXN70535.1"/>
    <property type="molecule type" value="Genomic_DNA"/>
</dbReference>
<dbReference type="OMA" id="AGDTYME"/>
<dbReference type="AlphaFoldDB" id="A0A137P6B6"/>
<evidence type="ECO:0000256" key="1">
    <source>
        <dbReference type="ARBA" id="ARBA00005296"/>
    </source>
</evidence>
<dbReference type="PANTHER" id="PTHR10351">
    <property type="entry name" value="TRANSCRIPTION FACTOR BTF3 FAMILY MEMBER"/>
    <property type="match status" value="1"/>
</dbReference>